<dbReference type="NCBIfam" id="TIGR00002">
    <property type="entry name" value="S16"/>
    <property type="match status" value="1"/>
</dbReference>
<evidence type="ECO:0000256" key="1">
    <source>
        <dbReference type="ARBA" id="ARBA00022980"/>
    </source>
</evidence>
<accession>A0A833L1G8</accession>
<dbReference type="Proteomes" id="UP000488506">
    <property type="component" value="Unassembled WGS sequence"/>
</dbReference>
<reference evidence="5 6" key="1">
    <citation type="submission" date="2019-12" db="EMBL/GenBank/DDBJ databases">
        <authorList>
            <person name="Wolfe R."/>
            <person name="Danczak R."/>
            <person name="Wilkins M."/>
        </authorList>
    </citation>
    <scope>NUCLEOTIDE SEQUENCE [LARGE SCALE GENOMIC DNA]</scope>
    <source>
        <strain evidence="5">X2_MaxBin.013</strain>
    </source>
</reference>
<evidence type="ECO:0000256" key="4">
    <source>
        <dbReference type="SAM" id="MobiDB-lite"/>
    </source>
</evidence>
<feature type="region of interest" description="Disordered" evidence="4">
    <location>
        <begin position="87"/>
        <end position="126"/>
    </location>
</feature>
<sequence>MHVAPKIKIQRVGTSKQPKYRIVVQEAKQKLGGLVIEILGIYHPRQTPTLFEVNKEKVLDWIKKGAQPTEKLRILLGKFGILPPVDTSNLTKRKPKKEIVKKEEPAAQAPVAPPAAPEVKEEKKEG</sequence>
<dbReference type="GO" id="GO:0015935">
    <property type="term" value="C:small ribosomal subunit"/>
    <property type="evidence" value="ECO:0007669"/>
    <property type="project" value="TreeGrafter"/>
</dbReference>
<evidence type="ECO:0000256" key="3">
    <source>
        <dbReference type="HAMAP-Rule" id="MF_00385"/>
    </source>
</evidence>
<dbReference type="Pfam" id="PF00886">
    <property type="entry name" value="Ribosomal_S16"/>
    <property type="match status" value="1"/>
</dbReference>
<protein>
    <recommendedName>
        <fullName evidence="3">Small ribosomal subunit protein bS16</fullName>
    </recommendedName>
</protein>
<evidence type="ECO:0000313" key="5">
    <source>
        <dbReference type="EMBL" id="KAF0134532.1"/>
    </source>
</evidence>
<dbReference type="InterPro" id="IPR000307">
    <property type="entry name" value="Ribosomal_bS16"/>
</dbReference>
<gene>
    <name evidence="3" type="primary">rpsP</name>
    <name evidence="5" type="ORF">FD145_550</name>
</gene>
<keyword evidence="2 3" id="KW-0687">Ribonucleoprotein</keyword>
<dbReference type="GO" id="GO:0006412">
    <property type="term" value="P:translation"/>
    <property type="evidence" value="ECO:0007669"/>
    <property type="project" value="UniProtKB-UniRule"/>
</dbReference>
<dbReference type="HAMAP" id="MF_00385">
    <property type="entry name" value="Ribosomal_bS16"/>
    <property type="match status" value="1"/>
</dbReference>
<dbReference type="PANTHER" id="PTHR12919:SF20">
    <property type="entry name" value="SMALL RIBOSOMAL SUBUNIT PROTEIN BS16M"/>
    <property type="match status" value="1"/>
</dbReference>
<dbReference type="PANTHER" id="PTHR12919">
    <property type="entry name" value="30S RIBOSOMAL PROTEIN S16"/>
    <property type="match status" value="1"/>
</dbReference>
<keyword evidence="1 3" id="KW-0689">Ribosomal protein</keyword>
<dbReference type="InterPro" id="IPR023803">
    <property type="entry name" value="Ribosomal_bS16_dom_sf"/>
</dbReference>
<dbReference type="EMBL" id="WPAF01000007">
    <property type="protein sequence ID" value="KAF0134532.1"/>
    <property type="molecule type" value="Genomic_DNA"/>
</dbReference>
<name>A0A833L1G8_UNCSA</name>
<organism evidence="5 6">
    <name type="scientific">Candidatus Saganbacteria bacterium</name>
    <dbReference type="NCBI Taxonomy" id="2575572"/>
    <lineage>
        <taxon>Bacteria</taxon>
        <taxon>Bacillati</taxon>
        <taxon>Saganbacteria</taxon>
    </lineage>
</organism>
<evidence type="ECO:0000256" key="2">
    <source>
        <dbReference type="ARBA" id="ARBA00023274"/>
    </source>
</evidence>
<dbReference type="Gene3D" id="3.30.1320.10">
    <property type="match status" value="1"/>
</dbReference>
<dbReference type="SUPFAM" id="SSF54565">
    <property type="entry name" value="Ribosomal protein S16"/>
    <property type="match status" value="1"/>
</dbReference>
<dbReference type="AlphaFoldDB" id="A0A833L1G8"/>
<comment type="similarity">
    <text evidence="3">Belongs to the bacterial ribosomal protein bS16 family.</text>
</comment>
<evidence type="ECO:0000313" key="6">
    <source>
        <dbReference type="Proteomes" id="UP000488506"/>
    </source>
</evidence>
<comment type="caution">
    <text evidence="5">The sequence shown here is derived from an EMBL/GenBank/DDBJ whole genome shotgun (WGS) entry which is preliminary data.</text>
</comment>
<dbReference type="GO" id="GO:0005737">
    <property type="term" value="C:cytoplasm"/>
    <property type="evidence" value="ECO:0007669"/>
    <property type="project" value="UniProtKB-ARBA"/>
</dbReference>
<proteinExistence type="inferred from homology"/>
<dbReference type="GO" id="GO:0003735">
    <property type="term" value="F:structural constituent of ribosome"/>
    <property type="evidence" value="ECO:0007669"/>
    <property type="project" value="InterPro"/>
</dbReference>